<dbReference type="GeneID" id="40309050"/>
<keyword evidence="3" id="KW-1185">Reference proteome</keyword>
<feature type="region of interest" description="Disordered" evidence="1">
    <location>
        <begin position="1"/>
        <end position="31"/>
    </location>
</feature>
<protein>
    <submittedName>
        <fullName evidence="2">Uncharacterized protein</fullName>
    </submittedName>
</protein>
<evidence type="ECO:0000256" key="1">
    <source>
        <dbReference type="SAM" id="MobiDB-lite"/>
    </source>
</evidence>
<organism evidence="2 3">
    <name type="scientific">Besnoitia besnoiti</name>
    <name type="common">Apicomplexan protozoan</name>
    <dbReference type="NCBI Taxonomy" id="94643"/>
    <lineage>
        <taxon>Eukaryota</taxon>
        <taxon>Sar</taxon>
        <taxon>Alveolata</taxon>
        <taxon>Apicomplexa</taxon>
        <taxon>Conoidasida</taxon>
        <taxon>Coccidia</taxon>
        <taxon>Eucoccidiorida</taxon>
        <taxon>Eimeriorina</taxon>
        <taxon>Sarcocystidae</taxon>
        <taxon>Besnoitia</taxon>
    </lineage>
</organism>
<dbReference type="KEGG" id="bbes:BESB_040690"/>
<dbReference type="EMBL" id="NWUJ01000002">
    <property type="protein sequence ID" value="PFH37611.1"/>
    <property type="molecule type" value="Genomic_DNA"/>
</dbReference>
<dbReference type="AlphaFoldDB" id="A0A2A9MMG3"/>
<evidence type="ECO:0000313" key="3">
    <source>
        <dbReference type="Proteomes" id="UP000224006"/>
    </source>
</evidence>
<dbReference type="RefSeq" id="XP_029221620.1">
    <property type="nucleotide sequence ID" value="XM_029362655.1"/>
</dbReference>
<dbReference type="VEuPathDB" id="ToxoDB:BESB_040690"/>
<feature type="compositionally biased region" description="Basic residues" evidence="1">
    <location>
        <begin position="1"/>
        <end position="12"/>
    </location>
</feature>
<sequence length="153" mass="16781">MIGVRKSRHSRASGHTCGGDKGFKESQPHAAYPGCHRTRMQILERAIVSSRHHGSQNIRLQQPGEFHMLGTADGPEILGPSSSLSQFPSCSPPKYASGVNRPRGDAGRNCVRYKAVQDFFRPHPALQRVNLRPMHVPGLVPFLTPPRCDAAIP</sequence>
<reference evidence="2 3" key="1">
    <citation type="submission" date="2017-09" db="EMBL/GenBank/DDBJ databases">
        <title>Genome sequencing of Besnoitia besnoiti strain Bb-Ger1.</title>
        <authorList>
            <person name="Schares G."/>
            <person name="Venepally P."/>
            <person name="Lorenzi H.A."/>
        </authorList>
    </citation>
    <scope>NUCLEOTIDE SEQUENCE [LARGE SCALE GENOMIC DNA]</scope>
    <source>
        <strain evidence="2 3">Bb-Ger1</strain>
    </source>
</reference>
<comment type="caution">
    <text evidence="2">The sequence shown here is derived from an EMBL/GenBank/DDBJ whole genome shotgun (WGS) entry which is preliminary data.</text>
</comment>
<proteinExistence type="predicted"/>
<dbReference type="Proteomes" id="UP000224006">
    <property type="component" value="Chromosome II"/>
</dbReference>
<gene>
    <name evidence="2" type="ORF">BESB_040690</name>
</gene>
<name>A0A2A9MMG3_BESBE</name>
<accession>A0A2A9MMG3</accession>
<evidence type="ECO:0000313" key="2">
    <source>
        <dbReference type="EMBL" id="PFH37611.1"/>
    </source>
</evidence>